<dbReference type="RefSeq" id="WP_155111688.1">
    <property type="nucleotide sequence ID" value="NZ_WMIB01000004.1"/>
</dbReference>
<dbReference type="Proteomes" id="UP000434639">
    <property type="component" value="Unassembled WGS sequence"/>
</dbReference>
<dbReference type="AlphaFoldDB" id="A0A7X2S3R6"/>
<dbReference type="OrthoDB" id="2455488at2"/>
<sequence>MDQDTISRMLDELKSGERSEITVPKDIFLSVRDVLVNRPDFKHFRGIAKHNGLTIYRYSESARS</sequence>
<organism evidence="1 2">
    <name type="scientific">Metabacillus mangrovi</name>
    <dbReference type="NCBI Taxonomy" id="1491830"/>
    <lineage>
        <taxon>Bacteria</taxon>
        <taxon>Bacillati</taxon>
        <taxon>Bacillota</taxon>
        <taxon>Bacilli</taxon>
        <taxon>Bacillales</taxon>
        <taxon>Bacillaceae</taxon>
        <taxon>Metabacillus</taxon>
    </lineage>
</organism>
<name>A0A7X2S3R6_9BACI</name>
<evidence type="ECO:0000313" key="1">
    <source>
        <dbReference type="EMBL" id="MTH53163.1"/>
    </source>
</evidence>
<reference evidence="1 2" key="1">
    <citation type="journal article" date="2017" name="Int. J. Syst. Evol. Microbiol.">
        <title>Bacillus mangrovi sp. nov., isolated from a sediment sample from a mangrove forest.</title>
        <authorList>
            <person name="Gupta V."/>
            <person name="Singh P.K."/>
            <person name="Korpole S."/>
            <person name="Tanuku N.R.S."/>
            <person name="Pinnaka A.K."/>
        </authorList>
    </citation>
    <scope>NUCLEOTIDE SEQUENCE [LARGE SCALE GENOMIC DNA]</scope>
    <source>
        <strain evidence="1 2">KCTC 33872</strain>
    </source>
</reference>
<protein>
    <recommendedName>
        <fullName evidence="3">Abortive phage infection protein</fullName>
    </recommendedName>
</protein>
<gene>
    <name evidence="1" type="ORF">GKZ89_07030</name>
</gene>
<accession>A0A7X2S3R6</accession>
<evidence type="ECO:0000313" key="2">
    <source>
        <dbReference type="Proteomes" id="UP000434639"/>
    </source>
</evidence>
<proteinExistence type="predicted"/>
<keyword evidence="2" id="KW-1185">Reference proteome</keyword>
<comment type="caution">
    <text evidence="1">The sequence shown here is derived from an EMBL/GenBank/DDBJ whole genome shotgun (WGS) entry which is preliminary data.</text>
</comment>
<dbReference type="EMBL" id="WMIB01000004">
    <property type="protein sequence ID" value="MTH53163.1"/>
    <property type="molecule type" value="Genomic_DNA"/>
</dbReference>
<evidence type="ECO:0008006" key="3">
    <source>
        <dbReference type="Google" id="ProtNLM"/>
    </source>
</evidence>